<dbReference type="PANTHER" id="PTHR10342">
    <property type="entry name" value="ARYLSULFATASE"/>
    <property type="match status" value="1"/>
</dbReference>
<dbReference type="EMBL" id="CAJHNH020002168">
    <property type="protein sequence ID" value="CAG5125803.1"/>
    <property type="molecule type" value="Genomic_DNA"/>
</dbReference>
<proteinExistence type="inferred from homology"/>
<sequence>MEILLPTSTWLLLLGSALSIGTGQPNIVFIMVDDLGYNDVGYHMSHIRTPHIDKLSREGVRLDNYYVQPICTPTRSVFMSGRYQIHTGLQHGVISPNQATALPLGSPTLVEKLSQVGYSTYAVGKWHLGFYKKKYLPTRRGFDRFFGFYTGSGDHFRHNRCLKGGCGVDLHDDTRYTFTNIYNESGTYSTDLYTRKAIDFIHAHKTRKPFFMYLAYQAVHGPLQVPHSYKQEYLHIPDPPRRLFAAMTTALDEGVGKIVTALKKKGVWNNTVLVFSTDNGADPKNGGSNWPFRGRKGEWFEGGIKGVGFVASPLLEKQKYTNRALIHVADWFPTFVKLAKGNMSGTNHIAGIDQWDVISNNAHSKKVMILHGIDPLTKSSSPMGRYSSIFDVRMSAAIRIGDYKLITGPCAEKKCKRRVNKPNKYRITSNNRRKEHRWHEKQKLKRQNKAKLQRKWKQQHHRRVKRMKRLSLAKTKLLEVKNLLPRTVKLIQLYNIRKDPLEKYDVSRKLPNIVQKMLEKLQEFYVTSVTPCYPTNENVSPVNRAWGPWKDGKEGNELCPLLR</sequence>
<dbReference type="SUPFAM" id="SSF53649">
    <property type="entry name" value="Alkaline phosphatase-like"/>
    <property type="match status" value="1"/>
</dbReference>
<comment type="caution">
    <text evidence="10">The sequence shown here is derived from an EMBL/GenBank/DDBJ whole genome shotgun (WGS) entry which is preliminary data.</text>
</comment>
<keyword evidence="4" id="KW-0378">Hydrolase</keyword>
<keyword evidence="8" id="KW-0732">Signal</keyword>
<feature type="chain" id="PRO_5035918708" description="Sulfatase N-terminal domain-containing protein" evidence="8">
    <location>
        <begin position="24"/>
        <end position="563"/>
    </location>
</feature>
<dbReference type="CDD" id="cd16029">
    <property type="entry name" value="4-S"/>
    <property type="match status" value="1"/>
</dbReference>
<dbReference type="InterPro" id="IPR017850">
    <property type="entry name" value="Alkaline_phosphatase_core_sf"/>
</dbReference>
<comment type="similarity">
    <text evidence="2">Belongs to the sulfatase family.</text>
</comment>
<feature type="signal peptide" evidence="8">
    <location>
        <begin position="1"/>
        <end position="23"/>
    </location>
</feature>
<name>A0A8S3Z8T6_9EUPU</name>
<evidence type="ECO:0000259" key="9">
    <source>
        <dbReference type="Pfam" id="PF00884"/>
    </source>
</evidence>
<evidence type="ECO:0000313" key="10">
    <source>
        <dbReference type="EMBL" id="CAG5125803.1"/>
    </source>
</evidence>
<dbReference type="GO" id="GO:0046872">
    <property type="term" value="F:metal ion binding"/>
    <property type="evidence" value="ECO:0007669"/>
    <property type="project" value="UniProtKB-KW"/>
</dbReference>
<dbReference type="OrthoDB" id="6119039at2759"/>
<keyword evidence="3" id="KW-0479">Metal-binding</keyword>
<evidence type="ECO:0000256" key="6">
    <source>
        <dbReference type="ARBA" id="ARBA00023180"/>
    </source>
</evidence>
<feature type="domain" description="Sulfatase N-terminal" evidence="9">
    <location>
        <begin position="25"/>
        <end position="339"/>
    </location>
</feature>
<dbReference type="Pfam" id="PF00884">
    <property type="entry name" value="Sulfatase"/>
    <property type="match status" value="1"/>
</dbReference>
<dbReference type="Proteomes" id="UP000678393">
    <property type="component" value="Unassembled WGS sequence"/>
</dbReference>
<comment type="cofactor">
    <cofactor evidence="1">
        <name>Ca(2+)</name>
        <dbReference type="ChEBI" id="CHEBI:29108"/>
    </cofactor>
</comment>
<evidence type="ECO:0000256" key="3">
    <source>
        <dbReference type="ARBA" id="ARBA00022723"/>
    </source>
</evidence>
<evidence type="ECO:0000256" key="4">
    <source>
        <dbReference type="ARBA" id="ARBA00022801"/>
    </source>
</evidence>
<protein>
    <recommendedName>
        <fullName evidence="9">Sulfatase N-terminal domain-containing protein</fullName>
    </recommendedName>
</protein>
<feature type="compositionally biased region" description="Basic residues" evidence="7">
    <location>
        <begin position="431"/>
        <end position="441"/>
    </location>
</feature>
<dbReference type="PANTHER" id="PTHR10342:SF274">
    <property type="entry name" value="ARYLSULFATASE B"/>
    <property type="match status" value="1"/>
</dbReference>
<gene>
    <name evidence="10" type="ORF">CUNI_LOCUS11361</name>
</gene>
<evidence type="ECO:0000313" key="11">
    <source>
        <dbReference type="Proteomes" id="UP000678393"/>
    </source>
</evidence>
<keyword evidence="6" id="KW-0325">Glycoprotein</keyword>
<reference evidence="10" key="1">
    <citation type="submission" date="2021-04" db="EMBL/GenBank/DDBJ databases">
        <authorList>
            <consortium name="Molecular Ecology Group"/>
        </authorList>
    </citation>
    <scope>NUCLEOTIDE SEQUENCE</scope>
</reference>
<evidence type="ECO:0000256" key="7">
    <source>
        <dbReference type="SAM" id="MobiDB-lite"/>
    </source>
</evidence>
<dbReference type="PROSITE" id="PS00149">
    <property type="entry name" value="SULFATASE_2"/>
    <property type="match status" value="1"/>
</dbReference>
<dbReference type="GO" id="GO:0008484">
    <property type="term" value="F:sulfuric ester hydrolase activity"/>
    <property type="evidence" value="ECO:0007669"/>
    <property type="project" value="InterPro"/>
</dbReference>
<evidence type="ECO:0000256" key="1">
    <source>
        <dbReference type="ARBA" id="ARBA00001913"/>
    </source>
</evidence>
<keyword evidence="5" id="KW-0106">Calcium</keyword>
<dbReference type="InterPro" id="IPR024607">
    <property type="entry name" value="Sulfatase_CS"/>
</dbReference>
<evidence type="ECO:0000256" key="5">
    <source>
        <dbReference type="ARBA" id="ARBA00022837"/>
    </source>
</evidence>
<dbReference type="Gene3D" id="3.40.720.10">
    <property type="entry name" value="Alkaline Phosphatase, subunit A"/>
    <property type="match status" value="1"/>
</dbReference>
<evidence type="ECO:0000256" key="2">
    <source>
        <dbReference type="ARBA" id="ARBA00008779"/>
    </source>
</evidence>
<evidence type="ECO:0000256" key="8">
    <source>
        <dbReference type="SAM" id="SignalP"/>
    </source>
</evidence>
<accession>A0A8S3Z8T6</accession>
<dbReference type="InterPro" id="IPR047115">
    <property type="entry name" value="ARSB"/>
</dbReference>
<organism evidence="10 11">
    <name type="scientific">Candidula unifasciata</name>
    <dbReference type="NCBI Taxonomy" id="100452"/>
    <lineage>
        <taxon>Eukaryota</taxon>
        <taxon>Metazoa</taxon>
        <taxon>Spiralia</taxon>
        <taxon>Lophotrochozoa</taxon>
        <taxon>Mollusca</taxon>
        <taxon>Gastropoda</taxon>
        <taxon>Heterobranchia</taxon>
        <taxon>Euthyneura</taxon>
        <taxon>Panpulmonata</taxon>
        <taxon>Eupulmonata</taxon>
        <taxon>Stylommatophora</taxon>
        <taxon>Helicina</taxon>
        <taxon>Helicoidea</taxon>
        <taxon>Geomitridae</taxon>
        <taxon>Candidula</taxon>
    </lineage>
</organism>
<dbReference type="InterPro" id="IPR000917">
    <property type="entry name" value="Sulfatase_N"/>
</dbReference>
<keyword evidence="11" id="KW-1185">Reference proteome</keyword>
<feature type="region of interest" description="Disordered" evidence="7">
    <location>
        <begin position="419"/>
        <end position="441"/>
    </location>
</feature>
<dbReference type="AlphaFoldDB" id="A0A8S3Z8T6"/>
<dbReference type="Gene3D" id="3.30.1120.10">
    <property type="match status" value="2"/>
</dbReference>